<reference evidence="2" key="1">
    <citation type="journal article" date="2021" name="Proc. Natl. Acad. Sci. U.S.A.">
        <title>A Catalog of Tens of Thousands of Viruses from Human Metagenomes Reveals Hidden Associations with Chronic Diseases.</title>
        <authorList>
            <person name="Tisza M.J."/>
            <person name="Buck C.B."/>
        </authorList>
    </citation>
    <scope>NUCLEOTIDE SEQUENCE</scope>
    <source>
        <strain evidence="2">CtQQg4</strain>
    </source>
</reference>
<evidence type="ECO:0000256" key="1">
    <source>
        <dbReference type="SAM" id="Phobius"/>
    </source>
</evidence>
<dbReference type="EMBL" id="BK032769">
    <property type="protein sequence ID" value="DAF59408.1"/>
    <property type="molecule type" value="Genomic_DNA"/>
</dbReference>
<keyword evidence="1" id="KW-0472">Membrane</keyword>
<name>A0A8S5T8F7_9CAUD</name>
<sequence length="186" mass="21193">MWFINKRILIGGAILILIALMVGSCFYFYNKGIKDSTVPVQNIASVSRDNIRDAQLNMHKYRGEGDVKEVTHLIEKAKTRPADIQYTARTQEEADRKANTLAKKDKADYLLKETTKENDTINNNYYSIHQEKRNRIGAGVAVINNDIYGTVHYQRDRLRVEAFKSITNPKGKSLDGAAVSYDFVKF</sequence>
<keyword evidence="1" id="KW-1133">Transmembrane helix</keyword>
<feature type="transmembrane region" description="Helical" evidence="1">
    <location>
        <begin position="7"/>
        <end position="29"/>
    </location>
</feature>
<evidence type="ECO:0000313" key="2">
    <source>
        <dbReference type="EMBL" id="DAF59408.1"/>
    </source>
</evidence>
<organism evidence="2">
    <name type="scientific">Myoviridae sp. ctQQg4</name>
    <dbReference type="NCBI Taxonomy" id="2827686"/>
    <lineage>
        <taxon>Viruses</taxon>
        <taxon>Duplodnaviria</taxon>
        <taxon>Heunggongvirae</taxon>
        <taxon>Uroviricota</taxon>
        <taxon>Caudoviricetes</taxon>
    </lineage>
</organism>
<protein>
    <submittedName>
        <fullName evidence="2">Uncharacterized protein</fullName>
    </submittedName>
</protein>
<accession>A0A8S5T8F7</accession>
<dbReference type="PROSITE" id="PS51257">
    <property type="entry name" value="PROKAR_LIPOPROTEIN"/>
    <property type="match status" value="1"/>
</dbReference>
<proteinExistence type="predicted"/>
<keyword evidence="1" id="KW-0812">Transmembrane</keyword>